<keyword evidence="3" id="KW-0547">Nucleotide-binding</keyword>
<dbReference type="InterPro" id="IPR034646">
    <property type="entry name" value="ADCK3_dom"/>
</dbReference>
<name>A0A317E587_9PROT</name>
<dbReference type="CDD" id="cd13970">
    <property type="entry name" value="ABC1_ADCK3"/>
    <property type="match status" value="1"/>
</dbReference>
<dbReference type="InterPro" id="IPR004147">
    <property type="entry name" value="ABC1_dom"/>
</dbReference>
<dbReference type="Pfam" id="PF03109">
    <property type="entry name" value="ABC1"/>
    <property type="match status" value="1"/>
</dbReference>
<evidence type="ECO:0000256" key="1">
    <source>
        <dbReference type="ARBA" id="ARBA00009670"/>
    </source>
</evidence>
<dbReference type="InterPro" id="IPR011009">
    <property type="entry name" value="Kinase-like_dom_sf"/>
</dbReference>
<dbReference type="OrthoDB" id="9795390at2"/>
<comment type="similarity">
    <text evidence="1">Belongs to the protein kinase superfamily. ADCK protein kinase family.</text>
</comment>
<proteinExistence type="inferred from homology"/>
<dbReference type="GO" id="GO:0005524">
    <property type="term" value="F:ATP binding"/>
    <property type="evidence" value="ECO:0007669"/>
    <property type="project" value="UniProtKB-KW"/>
</dbReference>
<dbReference type="PANTHER" id="PTHR10566:SF113">
    <property type="entry name" value="PROTEIN ACTIVITY OF BC1 COMPLEX KINASE 7, CHLOROPLASTIC"/>
    <property type="match status" value="1"/>
</dbReference>
<protein>
    <submittedName>
        <fullName evidence="3">ABC transporter ATP-binding protein</fullName>
    </submittedName>
</protein>
<sequence length="456" mass="50086">MDDERDAEGNRFASRARRYAKVTGAVGGMALREAGRRITGTEADYAKIAGELRRALGGLKGPLMKVAQILATVPDAVPEEFAKELATLQSQAPAMGWVFVRRRMSAELGPDWRGRFAEFAQEAVGAASLGQVHRAVAPDGTALAVKLQYPDMLSAVEADLKQLKLALSIHKRMDGVIDTAEIYEEISDRLREELDYTREAAHMRLYGAVLADQPDIHVPRHFPALSSRRLLAMSWLDGTPILDWKGAAEEVRNRLADVLFRAWWLPFTRIGVIHGDPHLGNYTVAGEGAGINLLDYGCVRIFPAAFVAGVIELYRALETGDEARAVHAYETWGFTNLSTDLIETLNIWARFIYGPMLDDRPRTIADGIAPAEYGRREMTEVHRRLKALGPLRPPREFVFMDRAAIGLGAVFLHLGATRNWCEMFNAALDGFDPALITARQQAALDAAGIPGAAASA</sequence>
<reference evidence="4" key="1">
    <citation type="submission" date="2018-05" db="EMBL/GenBank/DDBJ databases">
        <title>Zavarzinia sp. HR-AS.</title>
        <authorList>
            <person name="Lee Y."/>
            <person name="Jeon C.O."/>
        </authorList>
    </citation>
    <scope>NUCLEOTIDE SEQUENCE [LARGE SCALE GENOMIC DNA]</scope>
    <source>
        <strain evidence="4">DSM 1231</strain>
    </source>
</reference>
<gene>
    <name evidence="3" type="ORF">DKG75_09320</name>
</gene>
<dbReference type="SUPFAM" id="SSF56112">
    <property type="entry name" value="Protein kinase-like (PK-like)"/>
    <property type="match status" value="1"/>
</dbReference>
<comment type="caution">
    <text evidence="3">The sequence shown here is derived from an EMBL/GenBank/DDBJ whole genome shotgun (WGS) entry which is preliminary data.</text>
</comment>
<evidence type="ECO:0000259" key="2">
    <source>
        <dbReference type="Pfam" id="PF03109"/>
    </source>
</evidence>
<organism evidence="3 4">
    <name type="scientific">Zavarzinia compransoris</name>
    <dbReference type="NCBI Taxonomy" id="1264899"/>
    <lineage>
        <taxon>Bacteria</taxon>
        <taxon>Pseudomonadati</taxon>
        <taxon>Pseudomonadota</taxon>
        <taxon>Alphaproteobacteria</taxon>
        <taxon>Rhodospirillales</taxon>
        <taxon>Zavarziniaceae</taxon>
        <taxon>Zavarzinia</taxon>
    </lineage>
</organism>
<dbReference type="EMBL" id="QGLF01000002">
    <property type="protein sequence ID" value="PWR22159.1"/>
    <property type="molecule type" value="Genomic_DNA"/>
</dbReference>
<evidence type="ECO:0000313" key="4">
    <source>
        <dbReference type="Proteomes" id="UP000246077"/>
    </source>
</evidence>
<keyword evidence="4" id="KW-1185">Reference proteome</keyword>
<dbReference type="Proteomes" id="UP000246077">
    <property type="component" value="Unassembled WGS sequence"/>
</dbReference>
<dbReference type="AlphaFoldDB" id="A0A317E587"/>
<feature type="domain" description="ABC1 atypical kinase-like" evidence="2">
    <location>
        <begin position="88"/>
        <end position="326"/>
    </location>
</feature>
<dbReference type="PANTHER" id="PTHR10566">
    <property type="entry name" value="CHAPERONE-ACTIVITY OF BC1 COMPLEX CABC1 -RELATED"/>
    <property type="match status" value="1"/>
</dbReference>
<accession>A0A317E587</accession>
<evidence type="ECO:0000313" key="3">
    <source>
        <dbReference type="EMBL" id="PWR22159.1"/>
    </source>
</evidence>
<dbReference type="RefSeq" id="WP_109920804.1">
    <property type="nucleotide sequence ID" value="NZ_QGLF01000002.1"/>
</dbReference>
<keyword evidence="3" id="KW-0067">ATP-binding</keyword>
<dbReference type="InterPro" id="IPR050154">
    <property type="entry name" value="UbiB_kinase"/>
</dbReference>